<dbReference type="AlphaFoldDB" id="S8A180"/>
<comment type="caution">
    <text evidence="2">The sequence shown here is derived from an EMBL/GenBank/DDBJ whole genome shotgun (WGS) entry which is preliminary data.</text>
</comment>
<dbReference type="OrthoDB" id="630895at2759"/>
<dbReference type="STRING" id="1284197.S8A180"/>
<dbReference type="InterPro" id="IPR016181">
    <property type="entry name" value="Acyl_CoA_acyltransferase"/>
</dbReference>
<dbReference type="Proteomes" id="UP000015100">
    <property type="component" value="Unassembled WGS sequence"/>
</dbReference>
<evidence type="ECO:0000313" key="2">
    <source>
        <dbReference type="EMBL" id="EPS36459.1"/>
    </source>
</evidence>
<dbReference type="InterPro" id="IPR051531">
    <property type="entry name" value="N-acetyltransferase"/>
</dbReference>
<protein>
    <recommendedName>
        <fullName evidence="1">N-acetyltransferase domain-containing protein</fullName>
    </recommendedName>
</protein>
<dbReference type="EMBL" id="AQGS01000906">
    <property type="protein sequence ID" value="EPS36459.1"/>
    <property type="molecule type" value="Genomic_DNA"/>
</dbReference>
<dbReference type="InterPro" id="IPR000182">
    <property type="entry name" value="GNAT_dom"/>
</dbReference>
<dbReference type="Gene3D" id="3.40.630.30">
    <property type="match status" value="1"/>
</dbReference>
<dbReference type="PANTHER" id="PTHR43792">
    <property type="entry name" value="GNAT FAMILY, PUTATIVE (AFU_ORTHOLOGUE AFUA_3G00765)-RELATED-RELATED"/>
    <property type="match status" value="1"/>
</dbReference>
<evidence type="ECO:0000259" key="1">
    <source>
        <dbReference type="PROSITE" id="PS51186"/>
    </source>
</evidence>
<feature type="domain" description="N-acetyltransferase" evidence="1">
    <location>
        <begin position="36"/>
        <end position="203"/>
    </location>
</feature>
<dbReference type="Pfam" id="PF13302">
    <property type="entry name" value="Acetyltransf_3"/>
    <property type="match status" value="1"/>
</dbReference>
<dbReference type="GO" id="GO:0016747">
    <property type="term" value="F:acyltransferase activity, transferring groups other than amino-acyl groups"/>
    <property type="evidence" value="ECO:0007669"/>
    <property type="project" value="InterPro"/>
</dbReference>
<proteinExistence type="predicted"/>
<reference evidence="2 3" key="1">
    <citation type="journal article" date="2013" name="PLoS Genet.">
        <title>Genomic mechanisms accounting for the adaptation to parasitism in nematode-trapping fungi.</title>
        <authorList>
            <person name="Meerupati T."/>
            <person name="Andersson K.M."/>
            <person name="Friman E."/>
            <person name="Kumar D."/>
            <person name="Tunlid A."/>
            <person name="Ahren D."/>
        </authorList>
    </citation>
    <scope>NUCLEOTIDE SEQUENCE [LARGE SCALE GENOMIC DNA]</scope>
    <source>
        <strain evidence="2 3">CBS 200.50</strain>
    </source>
</reference>
<dbReference type="SUPFAM" id="SSF55729">
    <property type="entry name" value="Acyl-CoA N-acyltransferases (Nat)"/>
    <property type="match status" value="1"/>
</dbReference>
<keyword evidence="3" id="KW-1185">Reference proteome</keyword>
<evidence type="ECO:0000313" key="3">
    <source>
        <dbReference type="Proteomes" id="UP000015100"/>
    </source>
</evidence>
<dbReference type="eggNOG" id="ENOG502T6JY">
    <property type="taxonomic scope" value="Eukaryota"/>
</dbReference>
<dbReference type="PROSITE" id="PS51186">
    <property type="entry name" value="GNAT"/>
    <property type="match status" value="1"/>
</dbReference>
<organism evidence="2 3">
    <name type="scientific">Dactylellina haptotyla (strain CBS 200.50)</name>
    <name type="common">Nematode-trapping fungus</name>
    <name type="synonym">Monacrosporium haptotylum</name>
    <dbReference type="NCBI Taxonomy" id="1284197"/>
    <lineage>
        <taxon>Eukaryota</taxon>
        <taxon>Fungi</taxon>
        <taxon>Dikarya</taxon>
        <taxon>Ascomycota</taxon>
        <taxon>Pezizomycotina</taxon>
        <taxon>Orbiliomycetes</taxon>
        <taxon>Orbiliales</taxon>
        <taxon>Orbiliaceae</taxon>
        <taxon>Dactylellina</taxon>
    </lineage>
</organism>
<reference evidence="3" key="2">
    <citation type="submission" date="2013-04" db="EMBL/GenBank/DDBJ databases">
        <title>Genomic mechanisms accounting for the adaptation to parasitism in nematode-trapping fungi.</title>
        <authorList>
            <person name="Ahren D.G."/>
        </authorList>
    </citation>
    <scope>NUCLEOTIDE SEQUENCE [LARGE SCALE GENOMIC DNA]</scope>
    <source>
        <strain evidence="3">CBS 200.50</strain>
    </source>
</reference>
<dbReference type="PANTHER" id="PTHR43792:SF16">
    <property type="entry name" value="N-ACETYLTRANSFERASE DOMAIN-CONTAINING PROTEIN"/>
    <property type="match status" value="1"/>
</dbReference>
<name>S8A180_DACHA</name>
<accession>S8A180</accession>
<dbReference type="OMA" id="YFLAPEF"/>
<gene>
    <name evidence="2" type="ORF">H072_10029</name>
</gene>
<dbReference type="HOGENOM" id="CLU_1396291_0_0_1"/>
<sequence>MAESHPIPNFQQASVLGSKNPAVVADIPLAPPFDDYYLSTLTAADFPRLVQLYNDTDLSTILYSAPYPYTIEDAHWFNENKAHTSYPDFPGTHEAWVVRSRSNNGLLVGICGTHPHPENIAKNFSLGYFLAPEFRQKGIMPVVVAEVLKHFPGAKFQAEAEVGNMGSQKVLDKCGFQKVDGWVTELEWPESKGGGVRKLVRFTKDC</sequence>